<organism evidence="2 4">
    <name type="scientific">Archangium gephyra</name>
    <dbReference type="NCBI Taxonomy" id="48"/>
    <lineage>
        <taxon>Bacteria</taxon>
        <taxon>Pseudomonadati</taxon>
        <taxon>Myxococcota</taxon>
        <taxon>Myxococcia</taxon>
        <taxon>Myxococcales</taxon>
        <taxon>Cystobacterineae</taxon>
        <taxon>Archangiaceae</taxon>
        <taxon>Archangium</taxon>
    </lineage>
</organism>
<dbReference type="KEGG" id="age:AA314_01172"/>
<dbReference type="Pfam" id="PF13539">
    <property type="entry name" value="Peptidase_M15_4"/>
    <property type="match status" value="1"/>
</dbReference>
<dbReference type="InterPro" id="IPR039561">
    <property type="entry name" value="Peptidase_M15C"/>
</dbReference>
<evidence type="ECO:0000313" key="5">
    <source>
        <dbReference type="Proteomes" id="UP000256345"/>
    </source>
</evidence>
<dbReference type="Gene3D" id="3.30.1380.10">
    <property type="match status" value="1"/>
</dbReference>
<evidence type="ECO:0000313" key="4">
    <source>
        <dbReference type="Proteomes" id="UP000035579"/>
    </source>
</evidence>
<evidence type="ECO:0000313" key="3">
    <source>
        <dbReference type="EMBL" id="REG27915.1"/>
    </source>
</evidence>
<protein>
    <submittedName>
        <fullName evidence="3">D-alanyl-D-alanine carboxypeptidase-like protein</fullName>
    </submittedName>
</protein>
<gene>
    <name evidence="2" type="ORF">AA314_01172</name>
    <name evidence="3" type="ORF">ATI61_109256</name>
</gene>
<keyword evidence="5" id="KW-1185">Reference proteome</keyword>
<name>A0AAC8Q288_9BACT</name>
<sequence length="1485" mass="164690">MSYGYQEPTRLCTTKAEVRLESNYGPPKTKDEFEGGNSFEKISKVFGNPLLESFCANHIVPVELVGFGPQKSQVRKIDVNRKLAPLFAAAFEKIKAANLPYVLHAVGGHYFRYKLNDQVKAVLVNRPEYAELRKQPGFMGSWNVECARHDLKQQSFDELVPWRKGHVPKKVLLSNHSWGNAIDLNDQTNPFDETRRFDMPRRIVEIMASFGFHWGGYYHDYMHFEYLRATVAGLPDEEPPQVFFPFNAEQKRESPLKYFFLNESGKGGYFPLGQQQNLHGGVHLEPDSPKTLVPVQAAMPGYVVAARLMAPGTGGDNAFLREATEGRHLGFVLIRHELAAVEEGKESERVHPLYSLYMHLASPKWDRANEEFEKAPWLASFLKMQFGGVVNLDPLSADVGKTLWAQEKLDPEAASFKVQGREQPLPARSGERIVALGKPSPKDVEEAIQAFKEGSIVTFDRPIFPVAAGETIGFVTQGHPVTPQPPRYLHWELFSLSGGEGGFELLLEKSGRLKNLFKQVQEHRPDNFLEMPSSSTPDGANEVQSILGQTGVELVNDLLNDRYGTPLRRHFNDGKTFFPAGGSSGDTQAPPFTYPFDLELSNPHEYKGEPGSGSCVLEVTYQKAGVPLPEARRGQRLTFTPNQGKVTLTVPAEADEIVLWSEHFFLDQPLVVKAEEVRPKRLESREALFEKAVAQRWRNLVLDHLNEWTPKGLGEQLEARKNARHIDLPDEDDAFEEVKKQLLPLCWWSRPKTDEDKFGEVPVLGPDASKSLFGADGHLLPEDAKILTMHPVTALWLTDLLIEKGAIALKKTWPPGTLKRDESTQQPPYLGVLYKGDKPLLGMEMLPVLVQHGYGTTDGADATDVSFWVSAREGGPSQGPMRVCRTVYTEGVALGRLRFPFWGKWELYATNGADQRFEPVKTGTTVLEMSRPELSGQTFALGTGKPAPSGKLRTLVTGSFTLSANRPVGLAGYIVFEYWRVPKTGEPEAPVFSKLAVPLTAQRPPEERVEGGLRFKGEFIVGVEKGKGNPKVTPNFFFQDFVSHKRLGPVFMGTQTDFKLAVPLVRRLQELREKCRPRSRTEKELFLTVIRLEASGLELLVIPSSNKVEDLKAIVERLPLLSEDPDLQVVPAEEESAIRITYEPKPDSGPLGFEFDPGPALGRLAAQALSQEGDSLHVRPHFIAPNGGHTLLAGKPAVEGEANLIEASVEDIKAACGNDFLELAADKELPPVSRFEFGDYAIKMGRGKLITEVRLHGDVRQWTAAGPTLKLTGGAESKSTLVGPVVRADWELINKKNEVLPGRWGATLEFSASITQPQKVATPPPPVSWKVEVKPSLEELTLEPRKSELRFVGKARFVPTDVDLQIVCERMIRAGVGQEVSVLTGDPSADGAGEQPVEALWQEDAVITGSIRYTVSARAHFGRCTETGVFEATLPKAALKKDQGPFRFSWRPRVAREGEPLMIHGIAVQAPSTPEFTSKDLGLVK</sequence>
<evidence type="ECO:0000259" key="1">
    <source>
        <dbReference type="Pfam" id="PF13539"/>
    </source>
</evidence>
<accession>A0AAC8Q288</accession>
<feature type="domain" description="Peptidase M15C" evidence="1">
    <location>
        <begin position="173"/>
        <end position="226"/>
    </location>
</feature>
<dbReference type="InterPro" id="IPR009045">
    <property type="entry name" value="Zn_M74/Hedgehog-like"/>
</dbReference>
<evidence type="ECO:0000313" key="2">
    <source>
        <dbReference type="EMBL" id="AKI99545.1"/>
    </source>
</evidence>
<proteinExistence type="predicted"/>
<dbReference type="Proteomes" id="UP000035579">
    <property type="component" value="Chromosome"/>
</dbReference>
<dbReference type="EMBL" id="CP011509">
    <property type="protein sequence ID" value="AKI99545.1"/>
    <property type="molecule type" value="Genomic_DNA"/>
</dbReference>
<dbReference type="Proteomes" id="UP000256345">
    <property type="component" value="Unassembled WGS sequence"/>
</dbReference>
<dbReference type="RefSeq" id="WP_047854621.1">
    <property type="nucleotide sequence ID" value="NZ_CP011509.1"/>
</dbReference>
<reference evidence="2 4" key="1">
    <citation type="submission" date="2015-05" db="EMBL/GenBank/DDBJ databases">
        <title>Genome assembly of Archangium gephyra DSM 2261.</title>
        <authorList>
            <person name="Sharma G."/>
            <person name="Subramanian S."/>
        </authorList>
    </citation>
    <scope>NUCLEOTIDE SEQUENCE [LARGE SCALE GENOMIC DNA]</scope>
    <source>
        <strain evidence="2 4">DSM 2261</strain>
    </source>
</reference>
<reference evidence="3 5" key="2">
    <citation type="submission" date="2018-08" db="EMBL/GenBank/DDBJ databases">
        <title>Genomic Encyclopedia of Archaeal and Bacterial Type Strains, Phase II (KMG-II): from individual species to whole genera.</title>
        <authorList>
            <person name="Goeker M."/>
        </authorList>
    </citation>
    <scope>NUCLEOTIDE SEQUENCE [LARGE SCALE GENOMIC DNA]</scope>
    <source>
        <strain evidence="3 5">DSM 2261</strain>
    </source>
</reference>
<dbReference type="EMBL" id="QUMU01000009">
    <property type="protein sequence ID" value="REG27915.1"/>
    <property type="molecule type" value="Genomic_DNA"/>
</dbReference>
<dbReference type="SUPFAM" id="SSF55166">
    <property type="entry name" value="Hedgehog/DD-peptidase"/>
    <property type="match status" value="1"/>
</dbReference>
<dbReference type="GO" id="GO:0008233">
    <property type="term" value="F:peptidase activity"/>
    <property type="evidence" value="ECO:0007669"/>
    <property type="project" value="InterPro"/>
</dbReference>